<dbReference type="STRING" id="1219043.SCH01S_19_00750"/>
<dbReference type="Pfam" id="PF07589">
    <property type="entry name" value="PEP-CTERM"/>
    <property type="match status" value="1"/>
</dbReference>
<dbReference type="Proteomes" id="UP000033202">
    <property type="component" value="Unassembled WGS sequence"/>
</dbReference>
<evidence type="ECO:0000313" key="3">
    <source>
        <dbReference type="EMBL" id="GAO38771.1"/>
    </source>
</evidence>
<reference evidence="3 4" key="1">
    <citation type="submission" date="2015-04" db="EMBL/GenBank/DDBJ databases">
        <title>Whole genome shotgun sequence of Sphingomonas changbaiensis NBRC 104936.</title>
        <authorList>
            <person name="Katano-Makiyama Y."/>
            <person name="Hosoyama A."/>
            <person name="Hashimoto M."/>
            <person name="Noguchi M."/>
            <person name="Tsuchikane K."/>
            <person name="Ohji S."/>
            <person name="Yamazoe A."/>
            <person name="Ichikawa N."/>
            <person name="Kimura A."/>
            <person name="Fujita N."/>
        </authorList>
    </citation>
    <scope>NUCLEOTIDE SEQUENCE [LARGE SCALE GENOMIC DNA]</scope>
    <source>
        <strain evidence="3 4">NBRC 104936</strain>
    </source>
</reference>
<evidence type="ECO:0000256" key="1">
    <source>
        <dbReference type="SAM" id="SignalP"/>
    </source>
</evidence>
<comment type="caution">
    <text evidence="3">The sequence shown here is derived from an EMBL/GenBank/DDBJ whole genome shotgun (WGS) entry which is preliminary data.</text>
</comment>
<keyword evidence="4" id="KW-1185">Reference proteome</keyword>
<feature type="chain" id="PRO_5002429779" description="Ice-binding protein C-terminal domain-containing protein" evidence="1">
    <location>
        <begin position="23"/>
        <end position="215"/>
    </location>
</feature>
<dbReference type="NCBIfam" id="TIGR02595">
    <property type="entry name" value="PEP_CTERM"/>
    <property type="match status" value="1"/>
</dbReference>
<dbReference type="EMBL" id="BBWU01000019">
    <property type="protein sequence ID" value="GAO38771.1"/>
    <property type="molecule type" value="Genomic_DNA"/>
</dbReference>
<feature type="signal peptide" evidence="1">
    <location>
        <begin position="1"/>
        <end position="22"/>
    </location>
</feature>
<protein>
    <recommendedName>
        <fullName evidence="2">Ice-binding protein C-terminal domain-containing protein</fullName>
    </recommendedName>
</protein>
<sequence length="215" mass="21669">MNGSVAFAAGAMAVVLALPASATTTVSFHGGSGALPANASIIEDFEGFAPGTPGGAIGPSAFVYNDSVSGQSARPAFGSTGNFASVLTGGAYTADFGPTKAFSFVLGSLDTYNTLTLKYENGTSQAYIGGQIINDLNFPSGNQISGETNGVVTFTAAAGPRIVGAVFQSSQNSFEFDNLATGAVPEPATWALMIGGFGLIGAASRRRNRPVVTYA</sequence>
<evidence type="ECO:0000313" key="4">
    <source>
        <dbReference type="Proteomes" id="UP000033202"/>
    </source>
</evidence>
<evidence type="ECO:0000259" key="2">
    <source>
        <dbReference type="Pfam" id="PF07589"/>
    </source>
</evidence>
<accession>A0A0E9MMW4</accession>
<gene>
    <name evidence="3" type="ORF">SCH01S_19_00750</name>
</gene>
<dbReference type="InterPro" id="IPR013424">
    <property type="entry name" value="Ice-binding_C"/>
</dbReference>
<name>A0A0E9MMW4_9SPHN</name>
<dbReference type="AlphaFoldDB" id="A0A0E9MMW4"/>
<dbReference type="RefSeq" id="WP_169746355.1">
    <property type="nucleotide sequence ID" value="NZ_BBWU01000019.1"/>
</dbReference>
<keyword evidence="1" id="KW-0732">Signal</keyword>
<dbReference type="NCBIfam" id="NF035944">
    <property type="entry name" value="PEPxxWA-CTERM"/>
    <property type="match status" value="1"/>
</dbReference>
<organism evidence="3 4">
    <name type="scientific">Sphingomonas changbaiensis NBRC 104936</name>
    <dbReference type="NCBI Taxonomy" id="1219043"/>
    <lineage>
        <taxon>Bacteria</taxon>
        <taxon>Pseudomonadati</taxon>
        <taxon>Pseudomonadota</taxon>
        <taxon>Alphaproteobacteria</taxon>
        <taxon>Sphingomonadales</taxon>
        <taxon>Sphingomonadaceae</taxon>
        <taxon>Sphingomonas</taxon>
    </lineage>
</organism>
<feature type="domain" description="Ice-binding protein C-terminal" evidence="2">
    <location>
        <begin position="183"/>
        <end position="207"/>
    </location>
</feature>
<proteinExistence type="predicted"/>